<dbReference type="Proteomes" id="UP000184517">
    <property type="component" value="Unassembled WGS sequence"/>
</dbReference>
<dbReference type="RefSeq" id="WP_072841234.1">
    <property type="nucleotide sequence ID" value="NZ_FQVF01000020.1"/>
</dbReference>
<evidence type="ECO:0000256" key="2">
    <source>
        <dbReference type="SAM" id="MobiDB-lite"/>
    </source>
</evidence>
<evidence type="ECO:0000313" key="3">
    <source>
        <dbReference type="EMBL" id="SHG36781.1"/>
    </source>
</evidence>
<protein>
    <submittedName>
        <fullName evidence="3">Transposase</fullName>
    </submittedName>
</protein>
<reference evidence="4" key="1">
    <citation type="submission" date="2016-11" db="EMBL/GenBank/DDBJ databases">
        <authorList>
            <person name="Varghese N."/>
            <person name="Submissions S."/>
        </authorList>
    </citation>
    <scope>NUCLEOTIDE SEQUENCE [LARGE SCALE GENOMIC DNA]</scope>
    <source>
        <strain evidence="4">DSM 16579</strain>
    </source>
</reference>
<keyword evidence="1" id="KW-0175">Coiled coil</keyword>
<dbReference type="InterPro" id="IPR010921">
    <property type="entry name" value="Trp_repressor/repl_initiator"/>
</dbReference>
<dbReference type="STRING" id="1122206.SAMN02745753_03803"/>
<evidence type="ECO:0000256" key="1">
    <source>
        <dbReference type="SAM" id="Coils"/>
    </source>
</evidence>
<evidence type="ECO:0000313" key="4">
    <source>
        <dbReference type="Proteomes" id="UP000184517"/>
    </source>
</evidence>
<dbReference type="PANTHER" id="PTHR33795:SF1">
    <property type="entry name" value="INSERTION ELEMENT IS150 PROTEIN INSJ"/>
    <property type="match status" value="1"/>
</dbReference>
<dbReference type="SUPFAM" id="SSF48295">
    <property type="entry name" value="TrpR-like"/>
    <property type="match status" value="1"/>
</dbReference>
<name>A0A1M5J8G0_9GAMM</name>
<feature type="coiled-coil region" evidence="1">
    <location>
        <begin position="131"/>
        <end position="161"/>
    </location>
</feature>
<dbReference type="InterPro" id="IPR052057">
    <property type="entry name" value="IS150/IS1296_orfA-like"/>
</dbReference>
<gene>
    <name evidence="3" type="ORF">SAMN02745753_03803</name>
</gene>
<dbReference type="PANTHER" id="PTHR33795">
    <property type="entry name" value="INSERTION ELEMENT IS150 PROTEIN INSJ"/>
    <property type="match status" value="1"/>
</dbReference>
<organism evidence="3 4">
    <name type="scientific">Marinomonas polaris DSM 16579</name>
    <dbReference type="NCBI Taxonomy" id="1122206"/>
    <lineage>
        <taxon>Bacteria</taxon>
        <taxon>Pseudomonadati</taxon>
        <taxon>Pseudomonadota</taxon>
        <taxon>Gammaproteobacteria</taxon>
        <taxon>Oceanospirillales</taxon>
        <taxon>Oceanospirillaceae</taxon>
        <taxon>Marinomonas</taxon>
    </lineage>
</organism>
<sequence>MSKYHRAFKLYLAKLSQHQSSRMIARQFGVDSRQVRYWSQVYRIHGESSFLHKQMPYTQSFKLKALKTMHMNEWSLTYTSAYFDLSSSGILFQWQKLYACEGISRLKPQKKGRPRMATHSSKTKPAEQMTEKELREELEYLRAENAVLKKLKALAQAKQEQIKKKR</sequence>
<keyword evidence="4" id="KW-1185">Reference proteome</keyword>
<dbReference type="EMBL" id="FQVF01000020">
    <property type="protein sequence ID" value="SHG36781.1"/>
    <property type="molecule type" value="Genomic_DNA"/>
</dbReference>
<proteinExistence type="predicted"/>
<dbReference type="OrthoDB" id="6107334at2"/>
<accession>A0A1M5J8G0</accession>
<dbReference type="AlphaFoldDB" id="A0A1M5J8G0"/>
<dbReference type="GO" id="GO:0043565">
    <property type="term" value="F:sequence-specific DNA binding"/>
    <property type="evidence" value="ECO:0007669"/>
    <property type="project" value="InterPro"/>
</dbReference>
<feature type="region of interest" description="Disordered" evidence="2">
    <location>
        <begin position="109"/>
        <end position="131"/>
    </location>
</feature>